<dbReference type="GO" id="GO:0008967">
    <property type="term" value="F:phosphoglycolate phosphatase activity"/>
    <property type="evidence" value="ECO:0007669"/>
    <property type="project" value="TreeGrafter"/>
</dbReference>
<dbReference type="InterPro" id="IPR036412">
    <property type="entry name" value="HAD-like_sf"/>
</dbReference>
<proteinExistence type="predicted"/>
<protein>
    <submittedName>
        <fullName evidence="1">Haloacid dehalogenase</fullName>
    </submittedName>
</protein>
<dbReference type="SFLD" id="SFLDG01129">
    <property type="entry name" value="C1.5:_HAD__Beta-PGM__Phosphata"/>
    <property type="match status" value="1"/>
</dbReference>
<dbReference type="Proteomes" id="UP000036932">
    <property type="component" value="Unassembled WGS sequence"/>
</dbReference>
<sequence>MRTVQAVLFDFDGTLADTLPVSFNAFRAVFLKYEGKLLTDAEIVQTFGPTEEEIIANHISNPAHVDEAIEYYYEVFEKDLQEHVQLSKAIQELVLKLSALRIPMVIITGKSRRCLDICLQNLKLTGYFVATIAGDEVKRSKPDPEGIFKALEILNLSTEDVVFVGDSDADITAGKSAQVLTIGAHWFDTVQNAQFGVEPDDIYTRPDQLIALVTGSQSN</sequence>
<dbReference type="PANTHER" id="PTHR43434:SF1">
    <property type="entry name" value="PHOSPHOGLYCOLATE PHOSPHATASE"/>
    <property type="match status" value="1"/>
</dbReference>
<organism evidence="1 2">
    <name type="scientific">Paenibacillus solani</name>
    <dbReference type="NCBI Taxonomy" id="1705565"/>
    <lineage>
        <taxon>Bacteria</taxon>
        <taxon>Bacillati</taxon>
        <taxon>Bacillota</taxon>
        <taxon>Bacilli</taxon>
        <taxon>Bacillales</taxon>
        <taxon>Paenibacillaceae</taxon>
        <taxon>Paenibacillus</taxon>
    </lineage>
</organism>
<dbReference type="AlphaFoldDB" id="A0A0M1P6M2"/>
<dbReference type="InterPro" id="IPR041492">
    <property type="entry name" value="HAD_2"/>
</dbReference>
<dbReference type="InterPro" id="IPR050155">
    <property type="entry name" value="HAD-like_hydrolase_sf"/>
</dbReference>
<dbReference type="InterPro" id="IPR023214">
    <property type="entry name" value="HAD_sf"/>
</dbReference>
<comment type="caution">
    <text evidence="1">The sequence shown here is derived from an EMBL/GenBank/DDBJ whole genome shotgun (WGS) entry which is preliminary data.</text>
</comment>
<dbReference type="SFLD" id="SFLDS00003">
    <property type="entry name" value="Haloacid_Dehalogenase"/>
    <property type="match status" value="1"/>
</dbReference>
<dbReference type="RefSeq" id="WP_054402725.1">
    <property type="nucleotide sequence ID" value="NZ_LIUT01000001.1"/>
</dbReference>
<evidence type="ECO:0000313" key="2">
    <source>
        <dbReference type="Proteomes" id="UP000036932"/>
    </source>
</evidence>
<name>A0A0M1P6M2_9BACL</name>
<dbReference type="PANTHER" id="PTHR43434">
    <property type="entry name" value="PHOSPHOGLYCOLATE PHOSPHATASE"/>
    <property type="match status" value="1"/>
</dbReference>
<accession>A0A0M1P6M2</accession>
<dbReference type="InterPro" id="IPR023198">
    <property type="entry name" value="PGP-like_dom2"/>
</dbReference>
<dbReference type="EMBL" id="LIUT01000001">
    <property type="protein sequence ID" value="KOR89694.1"/>
    <property type="molecule type" value="Genomic_DNA"/>
</dbReference>
<dbReference type="Gene3D" id="3.40.50.1000">
    <property type="entry name" value="HAD superfamily/HAD-like"/>
    <property type="match status" value="1"/>
</dbReference>
<dbReference type="PATRIC" id="fig|1705565.3.peg.4303"/>
<reference evidence="2" key="1">
    <citation type="submission" date="2015-08" db="EMBL/GenBank/DDBJ databases">
        <title>Genome sequencing project for genomic taxonomy and phylogenomics of Bacillus-like bacteria.</title>
        <authorList>
            <person name="Liu B."/>
            <person name="Wang J."/>
            <person name="Zhu Y."/>
            <person name="Liu G."/>
            <person name="Chen Q."/>
            <person name="Chen Z."/>
            <person name="Lan J."/>
            <person name="Che J."/>
            <person name="Ge C."/>
            <person name="Shi H."/>
            <person name="Pan Z."/>
            <person name="Liu X."/>
        </authorList>
    </citation>
    <scope>NUCLEOTIDE SEQUENCE [LARGE SCALE GENOMIC DNA]</scope>
    <source>
        <strain evidence="2">FJAT-22460</strain>
    </source>
</reference>
<dbReference type="Gene3D" id="1.10.150.240">
    <property type="entry name" value="Putative phosphatase, domain 2"/>
    <property type="match status" value="1"/>
</dbReference>
<dbReference type="NCBIfam" id="TIGR01549">
    <property type="entry name" value="HAD-SF-IA-v1"/>
    <property type="match status" value="1"/>
</dbReference>
<dbReference type="GO" id="GO:0006281">
    <property type="term" value="P:DNA repair"/>
    <property type="evidence" value="ECO:0007669"/>
    <property type="project" value="TreeGrafter"/>
</dbReference>
<keyword evidence="2" id="KW-1185">Reference proteome</keyword>
<dbReference type="InterPro" id="IPR006439">
    <property type="entry name" value="HAD-SF_hydro_IA"/>
</dbReference>
<gene>
    <name evidence="1" type="ORF">AM231_11485</name>
</gene>
<dbReference type="SUPFAM" id="SSF56784">
    <property type="entry name" value="HAD-like"/>
    <property type="match status" value="1"/>
</dbReference>
<evidence type="ECO:0000313" key="1">
    <source>
        <dbReference type="EMBL" id="KOR89694.1"/>
    </source>
</evidence>
<dbReference type="Pfam" id="PF13419">
    <property type="entry name" value="HAD_2"/>
    <property type="match status" value="1"/>
</dbReference>
<dbReference type="OrthoDB" id="9792518at2"/>
<dbReference type="SFLD" id="SFLDG01135">
    <property type="entry name" value="C1.5.6:_HAD__Beta-PGM__Phospha"/>
    <property type="match status" value="1"/>
</dbReference>